<reference evidence="1 2" key="1">
    <citation type="submission" date="2017-11" db="EMBL/GenBank/DDBJ databases">
        <title>Reclassification of Bisgaard taxon 5 as Caviibacterium pharyngocola gen. nov., sp. nov.</title>
        <authorList>
            <person name="Christensen H."/>
        </authorList>
    </citation>
    <scope>NUCLEOTIDE SEQUENCE [LARGE SCALE GENOMIC DNA]</scope>
    <source>
        <strain evidence="1 2">7_3</strain>
    </source>
</reference>
<evidence type="ECO:0000313" key="1">
    <source>
        <dbReference type="EMBL" id="PJG83944.1"/>
    </source>
</evidence>
<dbReference type="RefSeq" id="WP_100295908.1">
    <property type="nucleotide sequence ID" value="NZ_PHGZ01000004.1"/>
</dbReference>
<sequence>MKNATLMLCFGALLLGCDKPEKTVYFYMQNQDVLEVDAQDCNNGKLPASSKKCQTLETAKDYIFLVEHGLVLSEKRLRELGKED</sequence>
<accession>A0A2M8RYJ8</accession>
<protein>
    <recommendedName>
        <fullName evidence="3">Lipoprotein</fullName>
    </recommendedName>
</protein>
<dbReference type="PROSITE" id="PS51257">
    <property type="entry name" value="PROKAR_LIPOPROTEIN"/>
    <property type="match status" value="1"/>
</dbReference>
<dbReference type="InterPro" id="IPR047937">
    <property type="entry name" value="Eex_IncN-like"/>
</dbReference>
<dbReference type="AlphaFoldDB" id="A0A2M8RYJ8"/>
<keyword evidence="2" id="KW-1185">Reference proteome</keyword>
<organism evidence="1 2">
    <name type="scientific">Caviibacterium pharyngocola</name>
    <dbReference type="NCBI Taxonomy" id="28159"/>
    <lineage>
        <taxon>Bacteria</taxon>
        <taxon>Pseudomonadati</taxon>
        <taxon>Pseudomonadota</taxon>
        <taxon>Gammaproteobacteria</taxon>
        <taxon>Pasteurellales</taxon>
        <taxon>Pasteurellaceae</taxon>
        <taxon>Caviibacterium</taxon>
    </lineage>
</organism>
<gene>
    <name evidence="1" type="ORF">CVP04_02295</name>
</gene>
<dbReference type="NCBIfam" id="NF033894">
    <property type="entry name" value="Eex_IncN"/>
    <property type="match status" value="1"/>
</dbReference>
<proteinExistence type="predicted"/>
<dbReference type="Proteomes" id="UP000230282">
    <property type="component" value="Unassembled WGS sequence"/>
</dbReference>
<dbReference type="EMBL" id="PHGZ01000004">
    <property type="protein sequence ID" value="PJG83944.1"/>
    <property type="molecule type" value="Genomic_DNA"/>
</dbReference>
<name>A0A2M8RYJ8_9PAST</name>
<comment type="caution">
    <text evidence="1">The sequence shown here is derived from an EMBL/GenBank/DDBJ whole genome shotgun (WGS) entry which is preliminary data.</text>
</comment>
<evidence type="ECO:0000313" key="2">
    <source>
        <dbReference type="Proteomes" id="UP000230282"/>
    </source>
</evidence>
<evidence type="ECO:0008006" key="3">
    <source>
        <dbReference type="Google" id="ProtNLM"/>
    </source>
</evidence>